<dbReference type="EMBL" id="JABFCT010000009">
    <property type="protein sequence ID" value="KAF5873229.1"/>
    <property type="molecule type" value="Genomic_DNA"/>
</dbReference>
<dbReference type="AlphaFoldDB" id="A0A8H6ATJ9"/>
<proteinExistence type="predicted"/>
<organism evidence="3 4">
    <name type="scientific">Botrytis fragariae</name>
    <dbReference type="NCBI Taxonomy" id="1964551"/>
    <lineage>
        <taxon>Eukaryota</taxon>
        <taxon>Fungi</taxon>
        <taxon>Dikarya</taxon>
        <taxon>Ascomycota</taxon>
        <taxon>Pezizomycotina</taxon>
        <taxon>Leotiomycetes</taxon>
        <taxon>Helotiales</taxon>
        <taxon>Sclerotiniaceae</taxon>
        <taxon>Botrytis</taxon>
    </lineage>
</organism>
<evidence type="ECO:0000256" key="1">
    <source>
        <dbReference type="SAM" id="MobiDB-lite"/>
    </source>
</evidence>
<dbReference type="RefSeq" id="XP_037192175.1">
    <property type="nucleotide sequence ID" value="XM_037338869.1"/>
</dbReference>
<keyword evidence="2" id="KW-0812">Transmembrane</keyword>
<feature type="transmembrane region" description="Helical" evidence="2">
    <location>
        <begin position="110"/>
        <end position="130"/>
    </location>
</feature>
<feature type="compositionally biased region" description="Low complexity" evidence="1">
    <location>
        <begin position="87"/>
        <end position="105"/>
    </location>
</feature>
<gene>
    <name evidence="3" type="ORF">Bfra_008509</name>
</gene>
<evidence type="ECO:0000256" key="2">
    <source>
        <dbReference type="SAM" id="Phobius"/>
    </source>
</evidence>
<feature type="region of interest" description="Disordered" evidence="1">
    <location>
        <begin position="83"/>
        <end position="105"/>
    </location>
</feature>
<dbReference type="OrthoDB" id="3555926at2759"/>
<accession>A0A8H6ATJ9</accession>
<name>A0A8H6ATJ9_9HELO</name>
<sequence length="233" mass="25440">MYLRHDKAQQGTPKALHPSNYELKLFRLFSNSWIDLSSPSFREYDITLTGADLAIFSPQDDDASPTVIAINYGSTTELMTFTEPTGTATSTPTSSSANTNTTPSTSSTHITRIVILVVTAVVCIPCGLLLRGYRRNGYLFRPPKKPERKAVNTHPGIAELPQGGYHETTELMAEDSPGEMGLGGHHETVEMEGSLLQPKEMAATGLTNMKWGTTSPETQGFERKRGSMEISPC</sequence>
<dbReference type="Proteomes" id="UP000531561">
    <property type="component" value="Unassembled WGS sequence"/>
</dbReference>
<feature type="compositionally biased region" description="Polar residues" evidence="1">
    <location>
        <begin position="209"/>
        <end position="218"/>
    </location>
</feature>
<reference evidence="3 4" key="1">
    <citation type="journal article" date="2020" name="Phytopathology">
        <title>A high-quality genome resource of Botrytis fragariae, a new and rapidly spreading fungal pathogen causing strawberry gray mold in the U.S.A.</title>
        <authorList>
            <person name="Wu Y."/>
            <person name="Saski C.A."/>
            <person name="Schnabel G."/>
            <person name="Xiao S."/>
            <person name="Hu M."/>
        </authorList>
    </citation>
    <scope>NUCLEOTIDE SEQUENCE [LARGE SCALE GENOMIC DNA]</scope>
    <source>
        <strain evidence="3 4">BVB16</strain>
    </source>
</reference>
<dbReference type="GeneID" id="59262561"/>
<protein>
    <submittedName>
        <fullName evidence="3">Uncharacterized protein</fullName>
    </submittedName>
</protein>
<keyword evidence="2" id="KW-1133">Transmembrane helix</keyword>
<comment type="caution">
    <text evidence="3">The sequence shown here is derived from an EMBL/GenBank/DDBJ whole genome shotgun (WGS) entry which is preliminary data.</text>
</comment>
<keyword evidence="4" id="KW-1185">Reference proteome</keyword>
<evidence type="ECO:0000313" key="3">
    <source>
        <dbReference type="EMBL" id="KAF5873229.1"/>
    </source>
</evidence>
<feature type="region of interest" description="Disordered" evidence="1">
    <location>
        <begin position="209"/>
        <end position="233"/>
    </location>
</feature>
<evidence type="ECO:0000313" key="4">
    <source>
        <dbReference type="Proteomes" id="UP000531561"/>
    </source>
</evidence>
<keyword evidence="2" id="KW-0472">Membrane</keyword>